<feature type="domain" description="Glycosyl transferase family 1" evidence="1">
    <location>
        <begin position="185"/>
        <end position="298"/>
    </location>
</feature>
<accession>A9DP53</accession>
<dbReference type="EMBL" id="ABIB01000002">
    <property type="protein sequence ID" value="EDP97357.1"/>
    <property type="molecule type" value="Genomic_DNA"/>
</dbReference>
<dbReference type="Proteomes" id="UP000002945">
    <property type="component" value="Unassembled WGS sequence"/>
</dbReference>
<dbReference type="GO" id="GO:0016757">
    <property type="term" value="F:glycosyltransferase activity"/>
    <property type="evidence" value="ECO:0007669"/>
    <property type="project" value="InterPro"/>
</dbReference>
<comment type="caution">
    <text evidence="2">The sequence shown here is derived from an EMBL/GenBank/DDBJ whole genome shotgun (WGS) entry which is preliminary data.</text>
</comment>
<dbReference type="Pfam" id="PF00534">
    <property type="entry name" value="Glycos_transf_1"/>
    <property type="match status" value="1"/>
</dbReference>
<reference evidence="2 3" key="1">
    <citation type="journal article" date="2011" name="J. Bacteriol.">
        <title>Genome sequence of the algicidal bacterium Kordia algicida OT-1.</title>
        <authorList>
            <person name="Lee H.S."/>
            <person name="Kang S.G."/>
            <person name="Kwon K.K."/>
            <person name="Lee J.H."/>
            <person name="Kim S.J."/>
        </authorList>
    </citation>
    <scope>NUCLEOTIDE SEQUENCE [LARGE SCALE GENOMIC DNA]</scope>
    <source>
        <strain evidence="2 3">OT-1</strain>
    </source>
</reference>
<organism evidence="2 3">
    <name type="scientific">Kordia algicida OT-1</name>
    <dbReference type="NCBI Taxonomy" id="391587"/>
    <lineage>
        <taxon>Bacteria</taxon>
        <taxon>Pseudomonadati</taxon>
        <taxon>Bacteroidota</taxon>
        <taxon>Flavobacteriia</taxon>
        <taxon>Flavobacteriales</taxon>
        <taxon>Flavobacteriaceae</taxon>
        <taxon>Kordia</taxon>
    </lineage>
</organism>
<dbReference type="PANTHER" id="PTHR45871:SF1">
    <property type="entry name" value="PHOSPHATIDYLINOSITOL N-ACETYLGLUCOSAMINYLTRANSFERASE SUBUNIT A"/>
    <property type="match status" value="1"/>
</dbReference>
<dbReference type="InterPro" id="IPR001296">
    <property type="entry name" value="Glyco_trans_1"/>
</dbReference>
<sequence length="349" mass="39757">MKEIKQHIVFLTPGFAKSEVDSTTIPALQVFLKSMRNALPEAKLTLLAFQFPFTRKKYNWHGIEIIPLDGRNKKFQKLLIWRKARRTLQKLHKKEKIDTIHSFWIGECSRVGQKFAKKHKVNHVVTVMGQDASIKNSYAKNLMNSNVKMVTLSENHQAKLTKTYNLNSTIIPWHLDVSEFPPLTESTIDILGVGSLNTIKNYVDFIDVISAVAKTHKNLKVTIIGDGSMRSELETKIKNLQLENTISLLGELPRTEVLKKMAQAKILLHTSMYESFGFVFLEALYSGMQLVSHNVGLAKASENWHVGTDKIDLIEACKILLLEKNRQKKRVILSTETETINAYLSLYHA</sequence>
<evidence type="ECO:0000313" key="3">
    <source>
        <dbReference type="Proteomes" id="UP000002945"/>
    </source>
</evidence>
<dbReference type="eggNOG" id="COG0438">
    <property type="taxonomic scope" value="Bacteria"/>
</dbReference>
<dbReference type="HOGENOM" id="CLU_794064_0_0_10"/>
<dbReference type="SUPFAM" id="SSF53756">
    <property type="entry name" value="UDP-Glycosyltransferase/glycogen phosphorylase"/>
    <property type="match status" value="1"/>
</dbReference>
<protein>
    <submittedName>
        <fullName evidence="2">Glycosyl transferase</fullName>
    </submittedName>
</protein>
<keyword evidence="3" id="KW-1185">Reference proteome</keyword>
<dbReference type="Gene3D" id="3.40.50.2000">
    <property type="entry name" value="Glycogen Phosphorylase B"/>
    <property type="match status" value="2"/>
</dbReference>
<gene>
    <name evidence="2" type="ORF">KAOT1_19382</name>
</gene>
<dbReference type="PANTHER" id="PTHR45871">
    <property type="entry name" value="N-ACETYLGLUCOSAMINYL-PHOSPHATIDYLINOSITOL BIOSYNTHETIC PROTEIN"/>
    <property type="match status" value="1"/>
</dbReference>
<dbReference type="AlphaFoldDB" id="A9DP53"/>
<dbReference type="CDD" id="cd03801">
    <property type="entry name" value="GT4_PimA-like"/>
    <property type="match status" value="1"/>
</dbReference>
<keyword evidence="2" id="KW-0808">Transferase</keyword>
<proteinExistence type="predicted"/>
<evidence type="ECO:0000313" key="2">
    <source>
        <dbReference type="EMBL" id="EDP97357.1"/>
    </source>
</evidence>
<name>A9DP53_9FLAO</name>
<evidence type="ECO:0000259" key="1">
    <source>
        <dbReference type="Pfam" id="PF00534"/>
    </source>
</evidence>
<dbReference type="STRING" id="391587.KAOT1_19382"/>